<dbReference type="RefSeq" id="WP_066068063.1">
    <property type="nucleotide sequence ID" value="NZ_FRBG01000006.1"/>
</dbReference>
<feature type="transmembrane region" description="Helical" evidence="5">
    <location>
        <begin position="58"/>
        <end position="78"/>
    </location>
</feature>
<evidence type="ECO:0000256" key="2">
    <source>
        <dbReference type="ARBA" id="ARBA00022692"/>
    </source>
</evidence>
<comment type="subcellular location">
    <subcellularLocation>
        <location evidence="1">Membrane</location>
        <topology evidence="1">Multi-pass membrane protein</topology>
    </subcellularLocation>
</comment>
<evidence type="ECO:0000313" key="6">
    <source>
        <dbReference type="EMBL" id="KXZ39242.1"/>
    </source>
</evidence>
<dbReference type="Proteomes" id="UP000092605">
    <property type="component" value="Unassembled WGS sequence"/>
</dbReference>
<comment type="caution">
    <text evidence="6">The sequence shown here is derived from an EMBL/GenBank/DDBJ whole genome shotgun (WGS) entry which is preliminary data.</text>
</comment>
<dbReference type="AlphaFoldDB" id="A0A150FNP1"/>
<gene>
    <name evidence="6" type="ORF">JWYL7_0317</name>
    <name evidence="7" type="ORF">SAMN05661008_01041</name>
</gene>
<dbReference type="OrthoDB" id="9787346at2"/>
<keyword evidence="2 5" id="KW-0812">Transmembrane</keyword>
<evidence type="ECO:0000256" key="1">
    <source>
        <dbReference type="ARBA" id="ARBA00004141"/>
    </source>
</evidence>
<evidence type="ECO:0000256" key="5">
    <source>
        <dbReference type="SAM" id="Phobius"/>
    </source>
</evidence>
<evidence type="ECO:0000256" key="4">
    <source>
        <dbReference type="ARBA" id="ARBA00023136"/>
    </source>
</evidence>
<dbReference type="PANTHER" id="PTHR11040">
    <property type="entry name" value="ZINC/IRON TRANSPORTER"/>
    <property type="match status" value="1"/>
</dbReference>
<evidence type="ECO:0000256" key="3">
    <source>
        <dbReference type="ARBA" id="ARBA00022989"/>
    </source>
</evidence>
<evidence type="ECO:0000313" key="8">
    <source>
        <dbReference type="Proteomes" id="UP000092605"/>
    </source>
</evidence>
<sequence>MEGLLYSFLAGTSTVFGVIILVIFGKISEKVLASLLGFAAGIMLSISVFELMPESLQLGSMTITVIGFILGAGMMFLLDKIVPHSHMSSGEDLVVENVGKLDSMDNKMLRTGYLILFGIALHNLPEGLAIGAGIEASPQMGIFIAIAIAFHNIPEGLAIAGPLKSGGLSIGKIFLFTLLAGLMTPLGTAIGMLFLKISEVFIGGSLAFAAGAMIYIVNDELIPQANTMHSHNANFGMIIGLLLGFIFL</sequence>
<feature type="transmembrane region" description="Helical" evidence="5">
    <location>
        <begin position="173"/>
        <end position="194"/>
    </location>
</feature>
<dbReference type="InterPro" id="IPR003689">
    <property type="entry name" value="ZIP"/>
</dbReference>
<reference evidence="7 9" key="2">
    <citation type="submission" date="2016-11" db="EMBL/GenBank/DDBJ databases">
        <authorList>
            <person name="Varghese N."/>
            <person name="Submissions S."/>
        </authorList>
    </citation>
    <scope>NUCLEOTIDE SEQUENCE [LARGE SCALE GENOMIC DNA]</scope>
    <source>
        <strain evidence="7 9">DSM 7308</strain>
    </source>
</reference>
<evidence type="ECO:0000313" key="9">
    <source>
        <dbReference type="Proteomes" id="UP000323392"/>
    </source>
</evidence>
<feature type="transmembrane region" description="Helical" evidence="5">
    <location>
        <begin position="230"/>
        <end position="247"/>
    </location>
</feature>
<keyword evidence="9" id="KW-1185">Reference proteome</keyword>
<dbReference type="EMBL" id="FRBG01000006">
    <property type="protein sequence ID" value="SHK86401.1"/>
    <property type="molecule type" value="Genomic_DNA"/>
</dbReference>
<feature type="transmembrane region" description="Helical" evidence="5">
    <location>
        <begin position="113"/>
        <end position="134"/>
    </location>
</feature>
<reference evidence="6 8" key="1">
    <citation type="submission" date="2016-02" db="EMBL/GenBank/DDBJ databases">
        <title>Draft genome sequence for Clostridium paradoxum JW-YL-7.</title>
        <authorList>
            <person name="Utturkar S.M."/>
            <person name="Lancaster A."/>
            <person name="Poole F.L."/>
            <person name="Adams M.W."/>
            <person name="Brown S.D."/>
        </authorList>
    </citation>
    <scope>NUCLEOTIDE SEQUENCE [LARGE SCALE GENOMIC DNA]</scope>
    <source>
        <strain evidence="6 8">JW-YL-7</strain>
    </source>
</reference>
<name>A0A150FNP1_CLOPD</name>
<feature type="transmembrane region" description="Helical" evidence="5">
    <location>
        <begin position="31"/>
        <end position="52"/>
    </location>
</feature>
<keyword evidence="4 5" id="KW-0472">Membrane</keyword>
<dbReference type="Pfam" id="PF02535">
    <property type="entry name" value="Zip"/>
    <property type="match status" value="1"/>
</dbReference>
<feature type="transmembrane region" description="Helical" evidence="5">
    <location>
        <begin position="200"/>
        <end position="218"/>
    </location>
</feature>
<protein>
    <submittedName>
        <fullName evidence="7">Zinc transporter, ZIP family</fullName>
    </submittedName>
    <submittedName>
        <fullName evidence="6">Zinc/iron permease</fullName>
    </submittedName>
</protein>
<feature type="transmembrane region" description="Helical" evidence="5">
    <location>
        <begin position="140"/>
        <end position="161"/>
    </location>
</feature>
<keyword evidence="3 5" id="KW-1133">Transmembrane helix</keyword>
<dbReference type="GO" id="GO:0005385">
    <property type="term" value="F:zinc ion transmembrane transporter activity"/>
    <property type="evidence" value="ECO:0007669"/>
    <property type="project" value="TreeGrafter"/>
</dbReference>
<dbReference type="GO" id="GO:0016020">
    <property type="term" value="C:membrane"/>
    <property type="evidence" value="ECO:0007669"/>
    <property type="project" value="UniProtKB-SubCell"/>
</dbReference>
<dbReference type="PATRIC" id="fig|1121328.3.peg.316"/>
<dbReference type="STRING" id="1121328.JWYL7_0317"/>
<feature type="transmembrane region" description="Helical" evidence="5">
    <location>
        <begin position="6"/>
        <end position="24"/>
    </location>
</feature>
<accession>A0A150FNP1</accession>
<evidence type="ECO:0000313" key="7">
    <source>
        <dbReference type="EMBL" id="SHK86401.1"/>
    </source>
</evidence>
<dbReference type="PANTHER" id="PTHR11040:SF205">
    <property type="entry name" value="ZINC TRANSPORTER ZUPT"/>
    <property type="match status" value="1"/>
</dbReference>
<dbReference type="Proteomes" id="UP000323392">
    <property type="component" value="Unassembled WGS sequence"/>
</dbReference>
<organism evidence="6 8">
    <name type="scientific">Alkalithermobacter thermoalcaliphilus JW-YL-7 = DSM 7308</name>
    <dbReference type="NCBI Taxonomy" id="1121328"/>
    <lineage>
        <taxon>Bacteria</taxon>
        <taxon>Bacillati</taxon>
        <taxon>Bacillota</taxon>
        <taxon>Clostridia</taxon>
        <taxon>Peptostreptococcales</taxon>
        <taxon>Tepidibacteraceae</taxon>
        <taxon>Alkalithermobacter</taxon>
    </lineage>
</organism>
<proteinExistence type="predicted"/>
<dbReference type="EMBL" id="LSFY01000001">
    <property type="protein sequence ID" value="KXZ39242.1"/>
    <property type="molecule type" value="Genomic_DNA"/>
</dbReference>